<dbReference type="Proteomes" id="UP000274822">
    <property type="component" value="Unassembled WGS sequence"/>
</dbReference>
<feature type="non-terminal residue" evidence="2">
    <location>
        <position position="171"/>
    </location>
</feature>
<comment type="caution">
    <text evidence="2">The sequence shown here is derived from an EMBL/GenBank/DDBJ whole genome shotgun (WGS) entry which is preliminary data.</text>
</comment>
<reference evidence="2 3" key="1">
    <citation type="journal article" date="2018" name="New Phytol.">
        <title>Phylogenomics of Endogonaceae and evolution of mycorrhizas within Mucoromycota.</title>
        <authorList>
            <person name="Chang Y."/>
            <person name="Desiro A."/>
            <person name="Na H."/>
            <person name="Sandor L."/>
            <person name="Lipzen A."/>
            <person name="Clum A."/>
            <person name="Barry K."/>
            <person name="Grigoriev I.V."/>
            <person name="Martin F.M."/>
            <person name="Stajich J.E."/>
            <person name="Smith M.E."/>
            <person name="Bonito G."/>
            <person name="Spatafora J.W."/>
        </authorList>
    </citation>
    <scope>NUCLEOTIDE SEQUENCE [LARGE SCALE GENOMIC DNA]</scope>
    <source>
        <strain evidence="2 3">AD002</strain>
    </source>
</reference>
<organism evidence="2 3">
    <name type="scientific">Jimgerdemannia flammicorona</name>
    <dbReference type="NCBI Taxonomy" id="994334"/>
    <lineage>
        <taxon>Eukaryota</taxon>
        <taxon>Fungi</taxon>
        <taxon>Fungi incertae sedis</taxon>
        <taxon>Mucoromycota</taxon>
        <taxon>Mucoromycotina</taxon>
        <taxon>Endogonomycetes</taxon>
        <taxon>Endogonales</taxon>
        <taxon>Endogonaceae</taxon>
        <taxon>Jimgerdemannia</taxon>
    </lineage>
</organism>
<name>A0A433QZE9_9FUNG</name>
<evidence type="ECO:0000313" key="3">
    <source>
        <dbReference type="Proteomes" id="UP000274822"/>
    </source>
</evidence>
<dbReference type="EMBL" id="RBNJ01000198">
    <property type="protein sequence ID" value="RUS35158.1"/>
    <property type="molecule type" value="Genomic_DNA"/>
</dbReference>
<proteinExistence type="predicted"/>
<dbReference type="AlphaFoldDB" id="A0A433QZE9"/>
<protein>
    <submittedName>
        <fullName evidence="2">Uncharacterized protein</fullName>
    </submittedName>
</protein>
<feature type="region of interest" description="Disordered" evidence="1">
    <location>
        <begin position="131"/>
        <end position="171"/>
    </location>
</feature>
<feature type="region of interest" description="Disordered" evidence="1">
    <location>
        <begin position="1"/>
        <end position="40"/>
    </location>
</feature>
<keyword evidence="3" id="KW-1185">Reference proteome</keyword>
<feature type="region of interest" description="Disordered" evidence="1">
    <location>
        <begin position="90"/>
        <end position="111"/>
    </location>
</feature>
<sequence>MASNQFVSPWFDDDDDDDQGSFYEAHPAANPSRTINAQPDVLDENVSDTIESDQPPVYVGEVSIHQETGAQYESSSTPTSVPKEEGIAVAAGSSDAPPQSALKGQQHTAESMEIDSPLACIATTPSSTVPPCHNFDDDNVNDQGARPAANPSHTGNALPKMLENMSGASVL</sequence>
<evidence type="ECO:0000256" key="1">
    <source>
        <dbReference type="SAM" id="MobiDB-lite"/>
    </source>
</evidence>
<evidence type="ECO:0000313" key="2">
    <source>
        <dbReference type="EMBL" id="RUS35158.1"/>
    </source>
</evidence>
<accession>A0A433QZE9</accession>
<gene>
    <name evidence="2" type="ORF">BC938DRAFT_475102</name>
</gene>